<proteinExistence type="predicted"/>
<dbReference type="Pfam" id="PF00932">
    <property type="entry name" value="LTD"/>
    <property type="match status" value="2"/>
</dbReference>
<gene>
    <name evidence="4" type="ORF">A3D34_02330</name>
</gene>
<evidence type="ECO:0000259" key="3">
    <source>
        <dbReference type="PROSITE" id="PS51841"/>
    </source>
</evidence>
<keyword evidence="1" id="KW-1133">Transmembrane helix</keyword>
<dbReference type="EMBL" id="MHOQ01000037">
    <property type="protein sequence ID" value="OGZ65771.1"/>
    <property type="molecule type" value="Genomic_DNA"/>
</dbReference>
<keyword evidence="1" id="KW-0812">Transmembrane</keyword>
<organism evidence="4 5">
    <name type="scientific">Candidatus Staskawiczbacteria bacterium RIFCSPHIGHO2_02_FULL_33_16</name>
    <dbReference type="NCBI Taxonomy" id="1802204"/>
    <lineage>
        <taxon>Bacteria</taxon>
        <taxon>Candidatus Staskawicziibacteriota</taxon>
    </lineage>
</organism>
<evidence type="ECO:0000313" key="5">
    <source>
        <dbReference type="Proteomes" id="UP000179183"/>
    </source>
</evidence>
<comment type="caution">
    <text evidence="4">The sequence shown here is derived from an EMBL/GenBank/DDBJ whole genome shotgun (WGS) entry which is preliminary data.</text>
</comment>
<dbReference type="InterPro" id="IPR001322">
    <property type="entry name" value="Lamin_tail_dom"/>
</dbReference>
<feature type="domain" description="LTD" evidence="3">
    <location>
        <begin position="190"/>
        <end position="359"/>
    </location>
</feature>
<dbReference type="AlphaFoldDB" id="A0A1G2HU63"/>
<keyword evidence="1" id="KW-0472">Membrane</keyword>
<name>A0A1G2HU63_9BACT</name>
<feature type="signal peptide" evidence="2">
    <location>
        <begin position="1"/>
        <end position="21"/>
    </location>
</feature>
<accession>A0A1G2HU63</accession>
<dbReference type="Gene3D" id="2.60.40.1260">
    <property type="entry name" value="Lamin Tail domain"/>
    <property type="match status" value="2"/>
</dbReference>
<reference evidence="4 5" key="1">
    <citation type="journal article" date="2016" name="Nat. Commun.">
        <title>Thousands of microbial genomes shed light on interconnected biogeochemical processes in an aquifer system.</title>
        <authorList>
            <person name="Anantharaman K."/>
            <person name="Brown C.T."/>
            <person name="Hug L.A."/>
            <person name="Sharon I."/>
            <person name="Castelle C.J."/>
            <person name="Probst A.J."/>
            <person name="Thomas B.C."/>
            <person name="Singh A."/>
            <person name="Wilkins M.J."/>
            <person name="Karaoz U."/>
            <person name="Brodie E.L."/>
            <person name="Williams K.H."/>
            <person name="Hubbard S.S."/>
            <person name="Banfield J.F."/>
        </authorList>
    </citation>
    <scope>NUCLEOTIDE SEQUENCE [LARGE SCALE GENOMIC DNA]</scope>
</reference>
<dbReference type="SUPFAM" id="SSF74853">
    <property type="entry name" value="Lamin A/C globular tail domain"/>
    <property type="match status" value="2"/>
</dbReference>
<dbReference type="Proteomes" id="UP000179183">
    <property type="component" value="Unassembled WGS sequence"/>
</dbReference>
<feature type="transmembrane region" description="Helical" evidence="1">
    <location>
        <begin position="364"/>
        <end position="384"/>
    </location>
</feature>
<feature type="chain" id="PRO_5009583178" description="LTD domain-containing protein" evidence="2">
    <location>
        <begin position="22"/>
        <end position="391"/>
    </location>
</feature>
<evidence type="ECO:0000256" key="2">
    <source>
        <dbReference type="SAM" id="SignalP"/>
    </source>
</evidence>
<keyword evidence="2" id="KW-0732">Signal</keyword>
<protein>
    <recommendedName>
        <fullName evidence="3">LTD domain-containing protein</fullName>
    </recommendedName>
</protein>
<dbReference type="PROSITE" id="PS51841">
    <property type="entry name" value="LTD"/>
    <property type="match status" value="2"/>
</dbReference>
<evidence type="ECO:0000256" key="1">
    <source>
        <dbReference type="SAM" id="Phobius"/>
    </source>
</evidence>
<sequence length="391" mass="43544">MKCSSLLIFFVILILPLSAFSVETPSVVINEIAWMGSVTSANDEWIELKNNTNEDINLEGWFLKTTDEKIKIYLTGKIPANGFYLLERTDENSVMNIKADIIYTGALSNSGQSLELYQNSSILIDHLGFSSKWPSGDNTTKQTMERIDNSNWQTSKNPGGTPGGENSIIQLIEILEIKPVVPEEIKNLKEPTTYPDGIFINEIMPAPEGPDDTNEWIELYNNNNFAVDISYWKLQDTKGAITNYTLPKNTILQSNGYLVLKRSQTKITLNNDEDVINLILPNGRIADSTSYKEASKNQSYSKTLSGFTWTENTTPGSINNISASSFEKIVLLNKEKPDNSKTNTNFNTASITDGVTSLTKTNPWFLFLTALAVAIVSGIIILVVKLKIFKK</sequence>
<evidence type="ECO:0000313" key="4">
    <source>
        <dbReference type="EMBL" id="OGZ65771.1"/>
    </source>
</evidence>
<feature type="domain" description="LTD" evidence="3">
    <location>
        <begin position="18"/>
        <end position="154"/>
    </location>
</feature>
<dbReference type="InterPro" id="IPR036415">
    <property type="entry name" value="Lamin_tail_dom_sf"/>
</dbReference>